<evidence type="ECO:0000256" key="3">
    <source>
        <dbReference type="ARBA" id="ARBA00022448"/>
    </source>
</evidence>
<sequence length="258" mass="28506">MKPFSGPYEGLYRRMGPRALQNAIMAACGAAFLLFGYDQGVISGLLTGETFERQFPKMSVDPQLQGLVVAIYEIGCFLGALLTFVMGERFGRRRMIMFGMVVLSIGAAIQTASYGVPELIVGRIIAGVGNGFSTATVPVYHSETSKAQDRGRAVCIELAINIAGVCTAYWLDYGMSFVKTSTVQWRFPLSFQIFFAIVTFVMMSFLPESPRWLVAQGREAEAMDVLQRLDISTLPNSKSLNMLNAEQEFQVIKETLEE</sequence>
<comment type="subcellular location">
    <subcellularLocation>
        <location evidence="1">Membrane</location>
        <topology evidence="1">Multi-pass membrane protein</topology>
    </subcellularLocation>
</comment>
<dbReference type="InterPro" id="IPR036259">
    <property type="entry name" value="MFS_trans_sf"/>
</dbReference>
<dbReference type="Pfam" id="PF00083">
    <property type="entry name" value="Sugar_tr"/>
    <property type="match status" value="1"/>
</dbReference>
<dbReference type="PANTHER" id="PTHR48022">
    <property type="entry name" value="PLASTIDIC GLUCOSE TRANSPORTER 4"/>
    <property type="match status" value="1"/>
</dbReference>
<dbReference type="PRINTS" id="PR00171">
    <property type="entry name" value="SUGRTRNSPORT"/>
</dbReference>
<feature type="domain" description="Major facilitator superfamily (MFS) profile" evidence="9">
    <location>
        <begin position="24"/>
        <end position="258"/>
    </location>
</feature>
<feature type="transmembrane region" description="Helical" evidence="8">
    <location>
        <begin position="183"/>
        <end position="206"/>
    </location>
</feature>
<dbReference type="PROSITE" id="PS50850">
    <property type="entry name" value="MFS"/>
    <property type="match status" value="1"/>
</dbReference>
<keyword evidence="6 8" id="KW-0472">Membrane</keyword>
<dbReference type="STRING" id="1151754.M9MBW4"/>
<evidence type="ECO:0000313" key="10">
    <source>
        <dbReference type="EMBL" id="GAC71197.1"/>
    </source>
</evidence>
<feature type="transmembrane region" description="Helical" evidence="8">
    <location>
        <begin position="64"/>
        <end position="84"/>
    </location>
</feature>
<feature type="transmembrane region" description="Helical" evidence="8">
    <location>
        <begin position="20"/>
        <end position="37"/>
    </location>
</feature>
<dbReference type="GO" id="GO:0016020">
    <property type="term" value="C:membrane"/>
    <property type="evidence" value="ECO:0007669"/>
    <property type="project" value="UniProtKB-SubCell"/>
</dbReference>
<evidence type="ECO:0000313" key="11">
    <source>
        <dbReference type="Proteomes" id="UP000011976"/>
    </source>
</evidence>
<dbReference type="Proteomes" id="UP000011976">
    <property type="component" value="Unassembled WGS sequence"/>
</dbReference>
<keyword evidence="4 8" id="KW-0812">Transmembrane</keyword>
<evidence type="ECO:0000256" key="6">
    <source>
        <dbReference type="ARBA" id="ARBA00023136"/>
    </source>
</evidence>
<evidence type="ECO:0000256" key="2">
    <source>
        <dbReference type="ARBA" id="ARBA00010992"/>
    </source>
</evidence>
<evidence type="ECO:0000256" key="8">
    <source>
        <dbReference type="SAM" id="Phobius"/>
    </source>
</evidence>
<evidence type="ECO:0000256" key="4">
    <source>
        <dbReference type="ARBA" id="ARBA00022692"/>
    </source>
</evidence>
<dbReference type="PROSITE" id="PS00217">
    <property type="entry name" value="SUGAR_TRANSPORT_2"/>
    <property type="match status" value="1"/>
</dbReference>
<dbReference type="SUPFAM" id="SSF103473">
    <property type="entry name" value="MFS general substrate transporter"/>
    <property type="match status" value="1"/>
</dbReference>
<dbReference type="EMBL" id="DF196767">
    <property type="protein sequence ID" value="GAC71197.1"/>
    <property type="molecule type" value="Genomic_DNA"/>
</dbReference>
<proteinExistence type="inferred from homology"/>
<feature type="transmembrane region" description="Helical" evidence="8">
    <location>
        <begin position="153"/>
        <end position="171"/>
    </location>
</feature>
<comment type="catalytic activity">
    <reaction evidence="7">
        <text>myo-inositol(out) + H(+)(out) = myo-inositol(in) + H(+)(in)</text>
        <dbReference type="Rhea" id="RHEA:60364"/>
        <dbReference type="ChEBI" id="CHEBI:15378"/>
        <dbReference type="ChEBI" id="CHEBI:17268"/>
    </reaction>
</comment>
<gene>
    <name evidence="10" type="ORF">PANT_1d00042</name>
</gene>
<accession>M9MBW4</accession>
<name>M9MBW4_PSEA3</name>
<protein>
    <submittedName>
        <fullName evidence="10">Predicted transporter</fullName>
    </submittedName>
</protein>
<reference evidence="11" key="1">
    <citation type="journal article" date="2013" name="Genome Announc.">
        <title>Genome sequence of the basidiomycetous yeast Pseudozyma antarctica T-34, a producer of the glycolipid biosurfactants mannosylerythritol lipids.</title>
        <authorList>
            <person name="Morita T."/>
            <person name="Koike H."/>
            <person name="Koyama Y."/>
            <person name="Hagiwara H."/>
            <person name="Ito E."/>
            <person name="Fukuoka T."/>
            <person name="Imura T."/>
            <person name="Machida M."/>
            <person name="Kitamoto D."/>
        </authorList>
    </citation>
    <scope>NUCLEOTIDE SEQUENCE [LARGE SCALE GENOMIC DNA]</scope>
    <source>
        <strain evidence="11">T-34</strain>
    </source>
</reference>
<dbReference type="InterPro" id="IPR005828">
    <property type="entry name" value="MFS_sugar_transport-like"/>
</dbReference>
<feature type="transmembrane region" description="Helical" evidence="8">
    <location>
        <begin position="96"/>
        <end position="114"/>
    </location>
</feature>
<evidence type="ECO:0000259" key="9">
    <source>
        <dbReference type="PROSITE" id="PS50850"/>
    </source>
</evidence>
<evidence type="ECO:0000256" key="7">
    <source>
        <dbReference type="ARBA" id="ARBA00049119"/>
    </source>
</evidence>
<evidence type="ECO:0000256" key="1">
    <source>
        <dbReference type="ARBA" id="ARBA00004141"/>
    </source>
</evidence>
<evidence type="ECO:0000256" key="5">
    <source>
        <dbReference type="ARBA" id="ARBA00022989"/>
    </source>
</evidence>
<feature type="transmembrane region" description="Helical" evidence="8">
    <location>
        <begin position="120"/>
        <end position="141"/>
    </location>
</feature>
<dbReference type="InterPro" id="IPR050360">
    <property type="entry name" value="MFS_Sugar_Transporters"/>
</dbReference>
<comment type="similarity">
    <text evidence="2">Belongs to the major facilitator superfamily. Sugar transporter (TC 2.A.1.1) family.</text>
</comment>
<dbReference type="InterPro" id="IPR005829">
    <property type="entry name" value="Sugar_transporter_CS"/>
</dbReference>
<keyword evidence="3" id="KW-0813">Transport</keyword>
<dbReference type="AlphaFoldDB" id="M9MBW4"/>
<dbReference type="GO" id="GO:0005351">
    <property type="term" value="F:carbohydrate:proton symporter activity"/>
    <property type="evidence" value="ECO:0007669"/>
    <property type="project" value="TreeGrafter"/>
</dbReference>
<dbReference type="InterPro" id="IPR003663">
    <property type="entry name" value="Sugar/inositol_transpt"/>
</dbReference>
<dbReference type="PANTHER" id="PTHR48022:SF28">
    <property type="entry name" value="MAJOR FACILITATOR SUPERFAMILY (MFS) PROFILE DOMAIN-CONTAINING PROTEIN-RELATED"/>
    <property type="match status" value="1"/>
</dbReference>
<keyword evidence="5 8" id="KW-1133">Transmembrane helix</keyword>
<organism evidence="10 11">
    <name type="scientific">Pseudozyma antarctica (strain T-34)</name>
    <name type="common">Yeast</name>
    <name type="synonym">Candida antarctica</name>
    <dbReference type="NCBI Taxonomy" id="1151754"/>
    <lineage>
        <taxon>Eukaryota</taxon>
        <taxon>Fungi</taxon>
        <taxon>Dikarya</taxon>
        <taxon>Basidiomycota</taxon>
        <taxon>Ustilaginomycotina</taxon>
        <taxon>Ustilaginomycetes</taxon>
        <taxon>Ustilaginales</taxon>
        <taxon>Ustilaginaceae</taxon>
        <taxon>Moesziomyces</taxon>
    </lineage>
</organism>
<dbReference type="InterPro" id="IPR020846">
    <property type="entry name" value="MFS_dom"/>
</dbReference>
<dbReference type="Gene3D" id="1.20.1250.20">
    <property type="entry name" value="MFS general substrate transporter like domains"/>
    <property type="match status" value="1"/>
</dbReference>